<dbReference type="SUPFAM" id="SSF53474">
    <property type="entry name" value="alpha/beta-Hydrolases"/>
    <property type="match status" value="1"/>
</dbReference>
<dbReference type="InterPro" id="IPR029058">
    <property type="entry name" value="AB_hydrolase_fold"/>
</dbReference>
<sequence>MEKKTFEIGGIPALLWGPGAERLILAVHGSHSHKADVPVRLLAECAVPRGYQVLSFDLPQHGERAQGPAPFEQRVCVEELAAVVRYAGKRWLRLSLFGNSLGAWFSLAACRDEPLEQALFLSPVVDMRRLIENMMAWAGVTPQRLRAERKIPTGFGETLCWDEYCYACRHPAGPWRVPTAILYGGKDDLCEQEVVQAFAQRFGCALTTVPWAPHYFHTPQELDALRGWFAEKL</sequence>
<dbReference type="GO" id="GO:0016787">
    <property type="term" value="F:hydrolase activity"/>
    <property type="evidence" value="ECO:0007669"/>
    <property type="project" value="UniProtKB-KW"/>
</dbReference>
<dbReference type="Gene3D" id="3.40.50.1820">
    <property type="entry name" value="alpha/beta hydrolase"/>
    <property type="match status" value="1"/>
</dbReference>
<evidence type="ECO:0000313" key="1">
    <source>
        <dbReference type="EMBL" id="MBC5580482.1"/>
    </source>
</evidence>
<dbReference type="AlphaFoldDB" id="A0A923I7P7"/>
<keyword evidence="2" id="KW-1185">Reference proteome</keyword>
<organism evidence="1 2">
    <name type="scientific">Anaerofilum hominis</name>
    <dbReference type="NCBI Taxonomy" id="2763016"/>
    <lineage>
        <taxon>Bacteria</taxon>
        <taxon>Bacillati</taxon>
        <taxon>Bacillota</taxon>
        <taxon>Clostridia</taxon>
        <taxon>Eubacteriales</taxon>
        <taxon>Oscillospiraceae</taxon>
        <taxon>Anaerofilum</taxon>
    </lineage>
</organism>
<reference evidence="1" key="1">
    <citation type="submission" date="2020-08" db="EMBL/GenBank/DDBJ databases">
        <title>Genome public.</title>
        <authorList>
            <person name="Liu C."/>
            <person name="Sun Q."/>
        </authorList>
    </citation>
    <scope>NUCLEOTIDE SEQUENCE</scope>
    <source>
        <strain evidence="1">BX8</strain>
    </source>
</reference>
<gene>
    <name evidence="1" type="ORF">H8S23_03085</name>
</gene>
<comment type="caution">
    <text evidence="1">The sequence shown here is derived from an EMBL/GenBank/DDBJ whole genome shotgun (WGS) entry which is preliminary data.</text>
</comment>
<proteinExistence type="predicted"/>
<protein>
    <submittedName>
        <fullName evidence="1">Alpha/beta fold hydrolase</fullName>
    </submittedName>
</protein>
<evidence type="ECO:0000313" key="2">
    <source>
        <dbReference type="Proteomes" id="UP000659630"/>
    </source>
</evidence>
<dbReference type="Proteomes" id="UP000659630">
    <property type="component" value="Unassembled WGS sequence"/>
</dbReference>
<keyword evidence="1" id="KW-0378">Hydrolase</keyword>
<name>A0A923I7P7_9FIRM</name>
<accession>A0A923I7P7</accession>
<dbReference type="EMBL" id="JACONZ010000001">
    <property type="protein sequence ID" value="MBC5580482.1"/>
    <property type="molecule type" value="Genomic_DNA"/>
</dbReference>